<evidence type="ECO:0000256" key="6">
    <source>
        <dbReference type="ARBA" id="ARBA00023136"/>
    </source>
</evidence>
<feature type="domain" description="Phospholipid/glycerol acyltransferase" evidence="8">
    <location>
        <begin position="345"/>
        <end position="446"/>
    </location>
</feature>
<dbReference type="GO" id="GO:0016791">
    <property type="term" value="F:phosphatase activity"/>
    <property type="evidence" value="ECO:0007669"/>
    <property type="project" value="TreeGrafter"/>
</dbReference>
<keyword evidence="10" id="KW-1185">Reference proteome</keyword>
<dbReference type="SUPFAM" id="SSF69593">
    <property type="entry name" value="Glycerol-3-phosphate (1)-acyltransferase"/>
    <property type="match status" value="1"/>
</dbReference>
<dbReference type="Proteomes" id="UP000636800">
    <property type="component" value="Chromosome 1"/>
</dbReference>
<feature type="transmembrane region" description="Helical" evidence="7">
    <location>
        <begin position="288"/>
        <end position="316"/>
    </location>
</feature>
<evidence type="ECO:0000256" key="1">
    <source>
        <dbReference type="ARBA" id="ARBA00004141"/>
    </source>
</evidence>
<dbReference type="InterPro" id="IPR056462">
    <property type="entry name" value="HAD_RAM2/GPAT1-8"/>
</dbReference>
<name>A0A835S0V6_VANPL</name>
<dbReference type="Pfam" id="PF23270">
    <property type="entry name" value="HAD_RAM2_N"/>
    <property type="match status" value="1"/>
</dbReference>
<dbReference type="AlphaFoldDB" id="A0A835S0V6"/>
<organism evidence="9 10">
    <name type="scientific">Vanilla planifolia</name>
    <name type="common">Vanilla</name>
    <dbReference type="NCBI Taxonomy" id="51239"/>
    <lineage>
        <taxon>Eukaryota</taxon>
        <taxon>Viridiplantae</taxon>
        <taxon>Streptophyta</taxon>
        <taxon>Embryophyta</taxon>
        <taxon>Tracheophyta</taxon>
        <taxon>Spermatophyta</taxon>
        <taxon>Magnoliopsida</taxon>
        <taxon>Liliopsida</taxon>
        <taxon>Asparagales</taxon>
        <taxon>Orchidaceae</taxon>
        <taxon>Vanilloideae</taxon>
        <taxon>Vanilleae</taxon>
        <taxon>Vanilla</taxon>
    </lineage>
</organism>
<dbReference type="GO" id="GO:0090447">
    <property type="term" value="F:glycerol-3-phosphate 2-O-acyltransferase activity"/>
    <property type="evidence" value="ECO:0007669"/>
    <property type="project" value="TreeGrafter"/>
</dbReference>
<accession>A0A835S0V6</accession>
<evidence type="ECO:0000256" key="5">
    <source>
        <dbReference type="ARBA" id="ARBA00022989"/>
    </source>
</evidence>
<evidence type="ECO:0000256" key="7">
    <source>
        <dbReference type="SAM" id="Phobius"/>
    </source>
</evidence>
<comment type="similarity">
    <text evidence="2">Belongs to the GPAT/DAPAT family.</text>
</comment>
<sequence length="536" mass="59282">MVFPTALLNLVAQWLVSFNQQAKKLKTHDHLLHRTHSSRSLLLLCPTIAKFCPPENRGHPFSLACDFNGTLLATRSFFPFFMLVAFEAGGPLRSLLLLLCYPLVLLLGGRRGLGMRIMAFISFCGLRERDVELVTRGVLPKFFLENLDARAYEVWAAAGGRRVVVTGVPRVMVEWFAKEYLGAREVVGAEMRVVCVGSERFFTGIVAGGLGAAAKLRAIRDLFGESKPDVGLVSHGNPHDHIFVSNCKQAYLVNKEGNNRATMTREKYPKPLVFHDGRLAFLPTPAATLFLFLWLPMGFALFLLRAIIGIFLPYWLAKNIAPLTGFCFQVDSHAALAGEGKLSGVLYVCNHRTLLDPLLLSTAIGRPLTAVTYSLSPISELLSPIRTARLTRDRKRDAEKISDLLKQGDLVVCPEGTTCREPYLLRFSALFAEVAEEMVPVAVDTAVGMFYGTTASGFKSLDPVFFLMNPRPKYVVRFLGRVPADKKCAAGFPATEVANWIQKRIAGALGFECTSLTRKDKYLILAGNDGVVEHRR</sequence>
<evidence type="ECO:0000259" key="8">
    <source>
        <dbReference type="SMART" id="SM00563"/>
    </source>
</evidence>
<dbReference type="EMBL" id="JADCNL010000001">
    <property type="protein sequence ID" value="KAG0499214.1"/>
    <property type="molecule type" value="Genomic_DNA"/>
</dbReference>
<protein>
    <recommendedName>
        <fullName evidence="8">Phospholipid/glycerol acyltransferase domain-containing protein</fullName>
    </recommendedName>
</protein>
<evidence type="ECO:0000256" key="3">
    <source>
        <dbReference type="ARBA" id="ARBA00022679"/>
    </source>
</evidence>
<evidence type="ECO:0000256" key="4">
    <source>
        <dbReference type="ARBA" id="ARBA00022692"/>
    </source>
</evidence>
<dbReference type="PANTHER" id="PTHR15486">
    <property type="entry name" value="ANCIENT UBIQUITOUS PROTEIN"/>
    <property type="match status" value="1"/>
</dbReference>
<dbReference type="Pfam" id="PF01553">
    <property type="entry name" value="Acyltransferase"/>
    <property type="match status" value="1"/>
</dbReference>
<dbReference type="PANTHER" id="PTHR15486:SF0">
    <property type="entry name" value="GLYCEROL-3-PHOSPHATE ACYLTRANSFERASE 1"/>
    <property type="match status" value="1"/>
</dbReference>
<keyword evidence="5 7" id="KW-1133">Transmembrane helix</keyword>
<keyword evidence="6 7" id="KW-0472">Membrane</keyword>
<keyword evidence="3" id="KW-0808">Transferase</keyword>
<evidence type="ECO:0000313" key="10">
    <source>
        <dbReference type="Proteomes" id="UP000636800"/>
    </source>
</evidence>
<dbReference type="GO" id="GO:0010143">
    <property type="term" value="P:cutin biosynthetic process"/>
    <property type="evidence" value="ECO:0007669"/>
    <property type="project" value="TreeGrafter"/>
</dbReference>
<comment type="caution">
    <text evidence="9">The sequence shown here is derived from an EMBL/GenBank/DDBJ whole genome shotgun (WGS) entry which is preliminary data.</text>
</comment>
<evidence type="ECO:0000313" key="9">
    <source>
        <dbReference type="EMBL" id="KAG0499214.1"/>
    </source>
</evidence>
<dbReference type="SMART" id="SM00563">
    <property type="entry name" value="PlsC"/>
    <property type="match status" value="1"/>
</dbReference>
<proteinExistence type="inferred from homology"/>
<dbReference type="OrthoDB" id="435754at2759"/>
<dbReference type="GO" id="GO:0016020">
    <property type="term" value="C:membrane"/>
    <property type="evidence" value="ECO:0007669"/>
    <property type="project" value="UniProtKB-SubCell"/>
</dbReference>
<dbReference type="InterPro" id="IPR002123">
    <property type="entry name" value="Plipid/glycerol_acylTrfase"/>
</dbReference>
<gene>
    <name evidence="9" type="ORF">HPP92_003905</name>
</gene>
<comment type="subcellular location">
    <subcellularLocation>
        <location evidence="1">Membrane</location>
        <topology evidence="1">Multi-pass membrane protein</topology>
    </subcellularLocation>
</comment>
<evidence type="ECO:0000256" key="2">
    <source>
        <dbReference type="ARBA" id="ARBA00007937"/>
    </source>
</evidence>
<feature type="transmembrane region" description="Helical" evidence="7">
    <location>
        <begin position="80"/>
        <end position="108"/>
    </location>
</feature>
<reference evidence="9 10" key="1">
    <citation type="journal article" date="2020" name="Nat. Food">
        <title>A phased Vanilla planifolia genome enables genetic improvement of flavour and production.</title>
        <authorList>
            <person name="Hasing T."/>
            <person name="Tang H."/>
            <person name="Brym M."/>
            <person name="Khazi F."/>
            <person name="Huang T."/>
            <person name="Chambers A.H."/>
        </authorList>
    </citation>
    <scope>NUCLEOTIDE SEQUENCE [LARGE SCALE GENOMIC DNA]</scope>
    <source>
        <tissue evidence="9">Leaf</tissue>
    </source>
</reference>
<keyword evidence="4 7" id="KW-0812">Transmembrane</keyword>